<gene>
    <name evidence="7" type="primary">mraZ</name>
    <name evidence="9" type="ORF">SAMN05216249_102218</name>
</gene>
<keyword evidence="2 7" id="KW-0963">Cytoplasm</keyword>
<dbReference type="GO" id="GO:2000143">
    <property type="term" value="P:negative regulation of DNA-templated transcription initiation"/>
    <property type="evidence" value="ECO:0007669"/>
    <property type="project" value="TreeGrafter"/>
</dbReference>
<dbReference type="Proteomes" id="UP000198838">
    <property type="component" value="Unassembled WGS sequence"/>
</dbReference>
<keyword evidence="10" id="KW-1185">Reference proteome</keyword>
<dbReference type="InterPro" id="IPR035644">
    <property type="entry name" value="MraZ_C"/>
</dbReference>
<dbReference type="InterPro" id="IPR007159">
    <property type="entry name" value="SpoVT-AbrB_dom"/>
</dbReference>
<dbReference type="STRING" id="1120918.SAMN05216249_102218"/>
<evidence type="ECO:0000256" key="4">
    <source>
        <dbReference type="ARBA" id="ARBA00023015"/>
    </source>
</evidence>
<dbReference type="RefSeq" id="WP_092870331.1">
    <property type="nucleotide sequence ID" value="NZ_FOJY01000002.1"/>
</dbReference>
<dbReference type="OrthoDB" id="9807753at2"/>
<dbReference type="InterPro" id="IPR003444">
    <property type="entry name" value="MraZ"/>
</dbReference>
<dbReference type="InterPro" id="IPR038619">
    <property type="entry name" value="MraZ_sf"/>
</dbReference>
<comment type="similarity">
    <text evidence="7">Belongs to the MraZ family.</text>
</comment>
<dbReference type="InterPro" id="IPR037914">
    <property type="entry name" value="SpoVT-AbrB_sf"/>
</dbReference>
<proteinExistence type="inferred from homology"/>
<sequence>MFMGEYNHTIDSKGRFILPAKFREDMTEGMIITRGLDGCLYIYQKNEWKVFEEKLKKLPLTKKSSRQFVRFFMAGACECDVDKQGRVLIPVNLREYANIDKDIVIVGVINKIEIWNQQTWKESNEEYEDMDVIAEQMEEFDITL</sequence>
<evidence type="ECO:0000313" key="9">
    <source>
        <dbReference type="EMBL" id="SFA80253.1"/>
    </source>
</evidence>
<feature type="domain" description="SpoVT-AbrB" evidence="8">
    <location>
        <begin position="5"/>
        <end position="47"/>
    </location>
</feature>
<reference evidence="9 10" key="1">
    <citation type="submission" date="2016-10" db="EMBL/GenBank/DDBJ databases">
        <authorList>
            <person name="de Groot N.N."/>
        </authorList>
    </citation>
    <scope>NUCLEOTIDE SEQUENCE [LARGE SCALE GENOMIC DNA]</scope>
    <source>
        <strain evidence="9 10">DSM 5522</strain>
    </source>
</reference>
<comment type="subunit">
    <text evidence="7">Forms oligomers.</text>
</comment>
<evidence type="ECO:0000256" key="2">
    <source>
        <dbReference type="ARBA" id="ARBA00022490"/>
    </source>
</evidence>
<dbReference type="HAMAP" id="MF_01008">
    <property type="entry name" value="MraZ"/>
    <property type="match status" value="1"/>
</dbReference>
<dbReference type="SUPFAM" id="SSF89447">
    <property type="entry name" value="AbrB/MazE/MraZ-like"/>
    <property type="match status" value="1"/>
</dbReference>
<comment type="subcellular location">
    <subcellularLocation>
        <location evidence="7">Cytoplasm</location>
        <location evidence="7">Nucleoid</location>
    </subcellularLocation>
</comment>
<dbReference type="Pfam" id="PF02381">
    <property type="entry name" value="MraZ"/>
    <property type="match status" value="2"/>
</dbReference>
<evidence type="ECO:0000256" key="7">
    <source>
        <dbReference type="HAMAP-Rule" id="MF_01008"/>
    </source>
</evidence>
<dbReference type="GO" id="GO:0003700">
    <property type="term" value="F:DNA-binding transcription factor activity"/>
    <property type="evidence" value="ECO:0007669"/>
    <property type="project" value="UniProtKB-UniRule"/>
</dbReference>
<evidence type="ECO:0000259" key="8">
    <source>
        <dbReference type="PROSITE" id="PS51740"/>
    </source>
</evidence>
<dbReference type="EMBL" id="FOJY01000002">
    <property type="protein sequence ID" value="SFA80253.1"/>
    <property type="molecule type" value="Genomic_DNA"/>
</dbReference>
<dbReference type="PANTHER" id="PTHR34701:SF1">
    <property type="entry name" value="TRANSCRIPTIONAL REGULATOR MRAZ"/>
    <property type="match status" value="1"/>
</dbReference>
<keyword evidence="4 7" id="KW-0805">Transcription regulation</keyword>
<dbReference type="GO" id="GO:0009295">
    <property type="term" value="C:nucleoid"/>
    <property type="evidence" value="ECO:0007669"/>
    <property type="project" value="UniProtKB-SubCell"/>
</dbReference>
<dbReference type="CDD" id="cd16320">
    <property type="entry name" value="MraZ_N"/>
    <property type="match status" value="1"/>
</dbReference>
<accession>A0A1I0VWI5</accession>
<dbReference type="InterPro" id="IPR020603">
    <property type="entry name" value="MraZ_dom"/>
</dbReference>
<dbReference type="InterPro" id="IPR035642">
    <property type="entry name" value="MraZ_N"/>
</dbReference>
<keyword evidence="3" id="KW-0677">Repeat</keyword>
<evidence type="ECO:0000256" key="3">
    <source>
        <dbReference type="ARBA" id="ARBA00022737"/>
    </source>
</evidence>
<evidence type="ECO:0000256" key="6">
    <source>
        <dbReference type="ARBA" id="ARBA00023163"/>
    </source>
</evidence>
<protein>
    <recommendedName>
        <fullName evidence="1 7">Transcriptional regulator MraZ</fullName>
    </recommendedName>
</protein>
<dbReference type="PANTHER" id="PTHR34701">
    <property type="entry name" value="TRANSCRIPTIONAL REGULATOR MRAZ"/>
    <property type="match status" value="1"/>
</dbReference>
<dbReference type="NCBIfam" id="TIGR00242">
    <property type="entry name" value="division/cell wall cluster transcriptional repressor MraZ"/>
    <property type="match status" value="1"/>
</dbReference>
<name>A0A1I0VWI5_9FIRM</name>
<evidence type="ECO:0000313" key="10">
    <source>
        <dbReference type="Proteomes" id="UP000198838"/>
    </source>
</evidence>
<organism evidence="9 10">
    <name type="scientific">Acetitomaculum ruminis DSM 5522</name>
    <dbReference type="NCBI Taxonomy" id="1120918"/>
    <lineage>
        <taxon>Bacteria</taxon>
        <taxon>Bacillati</taxon>
        <taxon>Bacillota</taxon>
        <taxon>Clostridia</taxon>
        <taxon>Lachnospirales</taxon>
        <taxon>Lachnospiraceae</taxon>
        <taxon>Acetitomaculum</taxon>
    </lineage>
</organism>
<dbReference type="Gene3D" id="3.40.1550.20">
    <property type="entry name" value="Transcriptional regulator MraZ domain"/>
    <property type="match status" value="1"/>
</dbReference>
<feature type="domain" description="SpoVT-AbrB" evidence="8">
    <location>
        <begin position="76"/>
        <end position="119"/>
    </location>
</feature>
<dbReference type="CDD" id="cd16321">
    <property type="entry name" value="MraZ_C"/>
    <property type="match status" value="1"/>
</dbReference>
<evidence type="ECO:0000256" key="1">
    <source>
        <dbReference type="ARBA" id="ARBA00013860"/>
    </source>
</evidence>
<keyword evidence="6 7" id="KW-0804">Transcription</keyword>
<dbReference type="PROSITE" id="PS51740">
    <property type="entry name" value="SPOVT_ABRB"/>
    <property type="match status" value="2"/>
</dbReference>
<dbReference type="GO" id="GO:0005737">
    <property type="term" value="C:cytoplasm"/>
    <property type="evidence" value="ECO:0007669"/>
    <property type="project" value="UniProtKB-UniRule"/>
</dbReference>
<dbReference type="AlphaFoldDB" id="A0A1I0VWI5"/>
<evidence type="ECO:0000256" key="5">
    <source>
        <dbReference type="ARBA" id="ARBA00023125"/>
    </source>
</evidence>
<dbReference type="FunFam" id="3.40.1550.20:FF:000002">
    <property type="entry name" value="Transcriptional regulator MraZ"/>
    <property type="match status" value="1"/>
</dbReference>
<keyword evidence="5 7" id="KW-0238">DNA-binding</keyword>
<dbReference type="GO" id="GO:0000976">
    <property type="term" value="F:transcription cis-regulatory region binding"/>
    <property type="evidence" value="ECO:0007669"/>
    <property type="project" value="TreeGrafter"/>
</dbReference>